<dbReference type="AlphaFoldDB" id="A0ABD2HQY4"/>
<evidence type="ECO:0000313" key="3">
    <source>
        <dbReference type="Proteomes" id="UP001620645"/>
    </source>
</evidence>
<name>A0ABD2HQY4_HETSC</name>
<proteinExistence type="predicted"/>
<keyword evidence="3" id="KW-1185">Reference proteome</keyword>
<protein>
    <submittedName>
        <fullName evidence="2">Uncharacterized protein</fullName>
    </submittedName>
</protein>
<evidence type="ECO:0000313" key="2">
    <source>
        <dbReference type="EMBL" id="KAL3069729.1"/>
    </source>
</evidence>
<dbReference type="Proteomes" id="UP001620645">
    <property type="component" value="Unassembled WGS sequence"/>
</dbReference>
<reference evidence="2 3" key="1">
    <citation type="submission" date="2024-10" db="EMBL/GenBank/DDBJ databases">
        <authorList>
            <person name="Kim D."/>
        </authorList>
    </citation>
    <scope>NUCLEOTIDE SEQUENCE [LARGE SCALE GENOMIC DNA]</scope>
    <source>
        <strain evidence="2">Taebaek</strain>
    </source>
</reference>
<feature type="compositionally biased region" description="Gly residues" evidence="1">
    <location>
        <begin position="110"/>
        <end position="125"/>
    </location>
</feature>
<gene>
    <name evidence="2" type="ORF">niasHS_015963</name>
</gene>
<comment type="caution">
    <text evidence="2">The sequence shown here is derived from an EMBL/GenBank/DDBJ whole genome shotgun (WGS) entry which is preliminary data.</text>
</comment>
<accession>A0ABD2HQY4</accession>
<dbReference type="EMBL" id="JBICCN010000427">
    <property type="protein sequence ID" value="KAL3069729.1"/>
    <property type="molecule type" value="Genomic_DNA"/>
</dbReference>
<feature type="region of interest" description="Disordered" evidence="1">
    <location>
        <begin position="106"/>
        <end position="125"/>
    </location>
</feature>
<organism evidence="2 3">
    <name type="scientific">Heterodera schachtii</name>
    <name type="common">Sugarbeet cyst nematode worm</name>
    <name type="synonym">Tylenchus schachtii</name>
    <dbReference type="NCBI Taxonomy" id="97005"/>
    <lineage>
        <taxon>Eukaryota</taxon>
        <taxon>Metazoa</taxon>
        <taxon>Ecdysozoa</taxon>
        <taxon>Nematoda</taxon>
        <taxon>Chromadorea</taxon>
        <taxon>Rhabditida</taxon>
        <taxon>Tylenchina</taxon>
        <taxon>Tylenchomorpha</taxon>
        <taxon>Tylenchoidea</taxon>
        <taxon>Heteroderidae</taxon>
        <taxon>Heteroderinae</taxon>
        <taxon>Heterodera</taxon>
    </lineage>
</organism>
<evidence type="ECO:0000256" key="1">
    <source>
        <dbReference type="SAM" id="MobiDB-lite"/>
    </source>
</evidence>
<sequence>MINELKQKGFQRAHQLETHIEVLRTQNELLRAQNDRLFEVVRGQIDESTNLRGANVELIRQVQLLRDGIAGFFLINLEFSNQNRLLRDQNQLLSDQNQLLRDAANERRQAGGGIDEGANVGGQAGPIGAGVGDHAGTVDVGQREPTGGGIDEGANVGGQAGPIGAGVGDPVGTVDVGQREPTGGGIDEGANVARAEWWWQRVMRVPPTDWHLQDREKQFPVDERT</sequence>